<dbReference type="PROSITE" id="PS00232">
    <property type="entry name" value="CADHERIN_1"/>
    <property type="match status" value="1"/>
</dbReference>
<keyword evidence="3" id="KW-0812">Transmembrane</keyword>
<dbReference type="OMA" id="DLALEPX"/>
<dbReference type="PANTHER" id="PTHR24028:SF287">
    <property type="entry name" value="CADHERIN-RELATED NEURONAL RECEPTOR VARIABLE 1-RELATED"/>
    <property type="match status" value="1"/>
</dbReference>
<dbReference type="PANTHER" id="PTHR24028">
    <property type="entry name" value="CADHERIN-87A"/>
    <property type="match status" value="1"/>
</dbReference>
<feature type="chain" id="PRO_5017184098" description="Cadherin domain-containing protein" evidence="12">
    <location>
        <begin position="29"/>
        <end position="256"/>
    </location>
</feature>
<keyword evidence="5" id="KW-0677">Repeat</keyword>
<dbReference type="GeneTree" id="ENSGT00940000164173"/>
<dbReference type="SMART" id="SM00112">
    <property type="entry name" value="CA"/>
    <property type="match status" value="2"/>
</dbReference>
<keyword evidence="9" id="KW-0472">Membrane</keyword>
<dbReference type="InterPro" id="IPR015919">
    <property type="entry name" value="Cadherin-like_sf"/>
</dbReference>
<dbReference type="InterPro" id="IPR050174">
    <property type="entry name" value="Protocadherin/Cadherin-CA"/>
</dbReference>
<accession>A0A3B4V0Z5</accession>
<keyword evidence="2" id="KW-1003">Cell membrane</keyword>
<dbReference type="GO" id="GO:0005886">
    <property type="term" value="C:plasma membrane"/>
    <property type="evidence" value="ECO:0007669"/>
    <property type="project" value="UniProtKB-SubCell"/>
</dbReference>
<evidence type="ECO:0000256" key="8">
    <source>
        <dbReference type="ARBA" id="ARBA00022989"/>
    </source>
</evidence>
<evidence type="ECO:0000256" key="3">
    <source>
        <dbReference type="ARBA" id="ARBA00022692"/>
    </source>
</evidence>
<dbReference type="GO" id="GO:0007156">
    <property type="term" value="P:homophilic cell adhesion via plasma membrane adhesion molecules"/>
    <property type="evidence" value="ECO:0007669"/>
    <property type="project" value="InterPro"/>
</dbReference>
<name>A0A3B4V0Z5_SERDU</name>
<keyword evidence="15" id="KW-1185">Reference proteome</keyword>
<keyword evidence="7" id="KW-0130">Cell adhesion</keyword>
<feature type="domain" description="Cadherin" evidence="13">
    <location>
        <begin position="133"/>
        <end position="243"/>
    </location>
</feature>
<evidence type="ECO:0000256" key="2">
    <source>
        <dbReference type="ARBA" id="ARBA00022475"/>
    </source>
</evidence>
<evidence type="ECO:0000256" key="4">
    <source>
        <dbReference type="ARBA" id="ARBA00022729"/>
    </source>
</evidence>
<evidence type="ECO:0000313" key="14">
    <source>
        <dbReference type="Ensembl" id="ENSSDUP00000023770.1"/>
    </source>
</evidence>
<keyword evidence="10" id="KW-0325">Glycoprotein</keyword>
<dbReference type="InterPro" id="IPR020894">
    <property type="entry name" value="Cadherin_CS"/>
</dbReference>
<dbReference type="InterPro" id="IPR002126">
    <property type="entry name" value="Cadherin-like_dom"/>
</dbReference>
<evidence type="ECO:0000256" key="10">
    <source>
        <dbReference type="ARBA" id="ARBA00023180"/>
    </source>
</evidence>
<dbReference type="AlphaFoldDB" id="A0A3B4V0Z5"/>
<protein>
    <recommendedName>
        <fullName evidence="13">Cadherin domain-containing protein</fullName>
    </recommendedName>
</protein>
<dbReference type="Pfam" id="PF08266">
    <property type="entry name" value="Cadherin_2"/>
    <property type="match status" value="1"/>
</dbReference>
<keyword evidence="4 12" id="KW-0732">Signal</keyword>
<evidence type="ECO:0000256" key="5">
    <source>
        <dbReference type="ARBA" id="ARBA00022737"/>
    </source>
</evidence>
<keyword evidence="8" id="KW-1133">Transmembrane helix</keyword>
<dbReference type="Proteomes" id="UP000261420">
    <property type="component" value="Unplaced"/>
</dbReference>
<comment type="subcellular location">
    <subcellularLocation>
        <location evidence="1">Cell membrane</location>
        <topology evidence="1">Single-pass type I membrane protein</topology>
    </subcellularLocation>
</comment>
<evidence type="ECO:0000256" key="12">
    <source>
        <dbReference type="SAM" id="SignalP"/>
    </source>
</evidence>
<sequence length="256" mass="28397">MHLSGRTGSVWIYLFLVLVDCYWEAVSGQLSYSVSEEVNLGTVVGNIAKDLNINVQDLESRMFQIVSGSKTKYFEVNLKTGVLYVNERIDREKLCSHEPKCSLSVEAVINNPLKLYRIEIIILDVNDNSPSFLSTSQVINISESTAAGAKFPLHPADDADVSKNDVNTYKLSQNEHFSLATHKGETVTPELVLQKVLDREKQSVIRLTLTGTPPLSSTSVITLHVSDLCTTFLYKVADTTSLFQCCGRVFDANSKQ</sequence>
<dbReference type="SUPFAM" id="SSF49313">
    <property type="entry name" value="Cadherin-like"/>
    <property type="match status" value="2"/>
</dbReference>
<proteinExistence type="predicted"/>
<dbReference type="InterPro" id="IPR013164">
    <property type="entry name" value="Cadherin_N"/>
</dbReference>
<evidence type="ECO:0000256" key="7">
    <source>
        <dbReference type="ARBA" id="ARBA00022889"/>
    </source>
</evidence>
<reference evidence="14" key="1">
    <citation type="submission" date="2025-08" db="UniProtKB">
        <authorList>
            <consortium name="Ensembl"/>
        </authorList>
    </citation>
    <scope>IDENTIFICATION</scope>
</reference>
<feature type="signal peptide" evidence="12">
    <location>
        <begin position="1"/>
        <end position="28"/>
    </location>
</feature>
<keyword evidence="6 11" id="KW-0106">Calcium</keyword>
<dbReference type="Ensembl" id="ENSSDUT00000024214.1">
    <property type="protein sequence ID" value="ENSSDUP00000023770.1"/>
    <property type="gene ID" value="ENSSDUG00000017283.1"/>
</dbReference>
<dbReference type="GO" id="GO:0005509">
    <property type="term" value="F:calcium ion binding"/>
    <property type="evidence" value="ECO:0007669"/>
    <property type="project" value="UniProtKB-UniRule"/>
</dbReference>
<dbReference type="Gene3D" id="2.60.40.60">
    <property type="entry name" value="Cadherins"/>
    <property type="match status" value="2"/>
</dbReference>
<evidence type="ECO:0000256" key="11">
    <source>
        <dbReference type="PROSITE-ProRule" id="PRU00043"/>
    </source>
</evidence>
<dbReference type="PROSITE" id="PS50268">
    <property type="entry name" value="CADHERIN_2"/>
    <property type="match status" value="2"/>
</dbReference>
<dbReference type="FunFam" id="2.60.40.60:FF:000007">
    <property type="entry name" value="Protocadherin alpha 2"/>
    <property type="match status" value="1"/>
</dbReference>
<evidence type="ECO:0000259" key="13">
    <source>
        <dbReference type="PROSITE" id="PS50268"/>
    </source>
</evidence>
<feature type="domain" description="Cadherin" evidence="13">
    <location>
        <begin position="26"/>
        <end position="132"/>
    </location>
</feature>
<dbReference type="PRINTS" id="PR00205">
    <property type="entry name" value="CADHERIN"/>
</dbReference>
<evidence type="ECO:0000256" key="9">
    <source>
        <dbReference type="ARBA" id="ARBA00023136"/>
    </source>
</evidence>
<dbReference type="GO" id="GO:0009653">
    <property type="term" value="P:anatomical structure morphogenesis"/>
    <property type="evidence" value="ECO:0007669"/>
    <property type="project" value="UniProtKB-ARBA"/>
</dbReference>
<evidence type="ECO:0000256" key="1">
    <source>
        <dbReference type="ARBA" id="ARBA00004251"/>
    </source>
</evidence>
<dbReference type="CDD" id="cd11304">
    <property type="entry name" value="Cadherin_repeat"/>
    <property type="match status" value="2"/>
</dbReference>
<evidence type="ECO:0000313" key="15">
    <source>
        <dbReference type="Proteomes" id="UP000261420"/>
    </source>
</evidence>
<dbReference type="FunFam" id="2.60.40.60:FF:000006">
    <property type="entry name" value="Protocadherin alpha 2"/>
    <property type="match status" value="1"/>
</dbReference>
<reference evidence="14" key="2">
    <citation type="submission" date="2025-09" db="UniProtKB">
        <authorList>
            <consortium name="Ensembl"/>
        </authorList>
    </citation>
    <scope>IDENTIFICATION</scope>
</reference>
<evidence type="ECO:0000256" key="6">
    <source>
        <dbReference type="ARBA" id="ARBA00022837"/>
    </source>
</evidence>
<organism evidence="14 15">
    <name type="scientific">Seriola dumerili</name>
    <name type="common">Greater amberjack</name>
    <name type="synonym">Caranx dumerili</name>
    <dbReference type="NCBI Taxonomy" id="41447"/>
    <lineage>
        <taxon>Eukaryota</taxon>
        <taxon>Metazoa</taxon>
        <taxon>Chordata</taxon>
        <taxon>Craniata</taxon>
        <taxon>Vertebrata</taxon>
        <taxon>Euteleostomi</taxon>
        <taxon>Actinopterygii</taxon>
        <taxon>Neopterygii</taxon>
        <taxon>Teleostei</taxon>
        <taxon>Neoteleostei</taxon>
        <taxon>Acanthomorphata</taxon>
        <taxon>Carangaria</taxon>
        <taxon>Carangiformes</taxon>
        <taxon>Carangidae</taxon>
        <taxon>Seriola</taxon>
    </lineage>
</organism>